<evidence type="ECO:0000256" key="2">
    <source>
        <dbReference type="ARBA" id="ARBA00023163"/>
    </source>
</evidence>
<evidence type="ECO:0000259" key="8">
    <source>
        <dbReference type="PROSITE" id="PS50071"/>
    </source>
</evidence>
<dbReference type="InterPro" id="IPR009057">
    <property type="entry name" value="Homeodomain-like_sf"/>
</dbReference>
<evidence type="ECO:0000256" key="6">
    <source>
        <dbReference type="SAM" id="Coils"/>
    </source>
</evidence>
<dbReference type="Pfam" id="PF15613">
    <property type="entry name" value="WSD"/>
    <property type="match status" value="1"/>
</dbReference>
<gene>
    <name evidence="11" type="ORF">STAS_19984</name>
</gene>
<dbReference type="Gene3D" id="1.10.10.60">
    <property type="entry name" value="Homeodomain-like"/>
    <property type="match status" value="1"/>
</dbReference>
<evidence type="ECO:0000259" key="10">
    <source>
        <dbReference type="PROSITE" id="PS51913"/>
    </source>
</evidence>
<dbReference type="SMART" id="SM00571">
    <property type="entry name" value="DDT"/>
    <property type="match status" value="1"/>
</dbReference>
<dbReference type="PANTHER" id="PTHR36968:SF5">
    <property type="entry name" value="HOMEOBOX-DDT DOMAIN PROTEIN RLT2"/>
    <property type="match status" value="1"/>
</dbReference>
<evidence type="ECO:0000256" key="1">
    <source>
        <dbReference type="ARBA" id="ARBA00004123"/>
    </source>
</evidence>
<dbReference type="CDD" id="cd00086">
    <property type="entry name" value="homeodomain"/>
    <property type="match status" value="1"/>
</dbReference>
<feature type="compositionally biased region" description="Acidic residues" evidence="7">
    <location>
        <begin position="1547"/>
        <end position="1557"/>
    </location>
</feature>
<feature type="compositionally biased region" description="Basic and acidic residues" evidence="7">
    <location>
        <begin position="1"/>
        <end position="14"/>
    </location>
</feature>
<feature type="compositionally biased region" description="Low complexity" evidence="7">
    <location>
        <begin position="1569"/>
        <end position="1580"/>
    </location>
</feature>
<feature type="domain" description="HTH HARE-type" evidence="10">
    <location>
        <begin position="709"/>
        <end position="778"/>
    </location>
</feature>
<dbReference type="OrthoDB" id="6159439at2759"/>
<dbReference type="Pfam" id="PF15612">
    <property type="entry name" value="WHIM1"/>
    <property type="match status" value="1"/>
</dbReference>
<dbReference type="PANTHER" id="PTHR36968">
    <property type="entry name" value="HOMEOBOX-DDT DOMAIN PROTEIN RLT2"/>
    <property type="match status" value="1"/>
</dbReference>
<feature type="region of interest" description="Disordered" evidence="7">
    <location>
        <begin position="1547"/>
        <end position="1587"/>
    </location>
</feature>
<dbReference type="SMART" id="SM00389">
    <property type="entry name" value="HOX"/>
    <property type="match status" value="1"/>
</dbReference>
<feature type="DNA-binding region" description="Homeobox" evidence="4">
    <location>
        <begin position="33"/>
        <end position="92"/>
    </location>
</feature>
<keyword evidence="4 5" id="KW-0238">DNA-binding</keyword>
<keyword evidence="12" id="KW-1185">Reference proteome</keyword>
<feature type="region of interest" description="Disordered" evidence="7">
    <location>
        <begin position="1411"/>
        <end position="1488"/>
    </location>
</feature>
<dbReference type="PROSITE" id="PS50071">
    <property type="entry name" value="HOMEOBOX_2"/>
    <property type="match status" value="1"/>
</dbReference>
<feature type="region of interest" description="Disordered" evidence="7">
    <location>
        <begin position="804"/>
        <end position="857"/>
    </location>
</feature>
<dbReference type="GO" id="GO:0003677">
    <property type="term" value="F:DNA binding"/>
    <property type="evidence" value="ECO:0007669"/>
    <property type="project" value="UniProtKB-UniRule"/>
</dbReference>
<evidence type="ECO:0000256" key="3">
    <source>
        <dbReference type="ARBA" id="ARBA00023242"/>
    </source>
</evidence>
<keyword evidence="2" id="KW-0804">Transcription</keyword>
<dbReference type="EMBL" id="BKCP01006515">
    <property type="protein sequence ID" value="GER43158.1"/>
    <property type="molecule type" value="Genomic_DNA"/>
</dbReference>
<evidence type="ECO:0000259" key="9">
    <source>
        <dbReference type="PROSITE" id="PS50827"/>
    </source>
</evidence>
<dbReference type="GO" id="GO:0005634">
    <property type="term" value="C:nucleus"/>
    <property type="evidence" value="ECO:0007669"/>
    <property type="project" value="UniProtKB-SubCell"/>
</dbReference>
<keyword evidence="6" id="KW-0175">Coiled coil</keyword>
<keyword evidence="3 4" id="KW-0539">Nucleus</keyword>
<name>A0A5A7QDS7_STRAF</name>
<keyword evidence="4 5" id="KW-0371">Homeobox</keyword>
<dbReference type="InterPro" id="IPR028942">
    <property type="entry name" value="WHIM1_dom"/>
</dbReference>
<dbReference type="InterPro" id="IPR028941">
    <property type="entry name" value="WHIM2_dom"/>
</dbReference>
<evidence type="ECO:0000256" key="7">
    <source>
        <dbReference type="SAM" id="MobiDB-lite"/>
    </source>
</evidence>
<dbReference type="Pfam" id="PF00046">
    <property type="entry name" value="Homeodomain"/>
    <property type="match status" value="1"/>
</dbReference>
<dbReference type="Pfam" id="PF02791">
    <property type="entry name" value="DDT"/>
    <property type="match status" value="1"/>
</dbReference>
<dbReference type="InterPro" id="IPR001356">
    <property type="entry name" value="HD"/>
</dbReference>
<dbReference type="SUPFAM" id="SSF46689">
    <property type="entry name" value="Homeodomain-like"/>
    <property type="match status" value="1"/>
</dbReference>
<feature type="compositionally biased region" description="Basic residues" evidence="7">
    <location>
        <begin position="1436"/>
        <end position="1447"/>
    </location>
</feature>
<evidence type="ECO:0000313" key="12">
    <source>
        <dbReference type="Proteomes" id="UP000325081"/>
    </source>
</evidence>
<evidence type="ECO:0000256" key="4">
    <source>
        <dbReference type="PROSITE-ProRule" id="PRU00108"/>
    </source>
</evidence>
<feature type="region of interest" description="Disordered" evidence="7">
    <location>
        <begin position="1"/>
        <end position="28"/>
    </location>
</feature>
<sequence>MDIDEEGGKGESGGKGDGGVGVEAEKNWPEVERKVKRKMKTPFQLEVLEKIYSIDSHPSEALRAELLVKLGLTDRQLQMWFCHRRLKDRKAPTKKKLKRSALSSPDGIAHETVIKIADVAKGGFLGLDIYGNTNVQHKQQMRVAHKVGTAVPRISMESPPMRRLYEPPLAISEQRAIKFVEAQLEEPLREDGPILGMEFDPLPPGAFGAPIVSSEQQKVARRSYDPQLYERVEAKPVKGTSKALHEYQFLPEKPSARHDDTYDRATLQHFYGLPNPISNTRSVMHCNEQVSSEYRQNQTPGLHIFPQQSMREVCLSRGPREVDIPPSMGSMPNASIDAHLFVRQVTELAGKSITPDRRIILDHERLERKWKAEEARIAKEVEAHEKRIRKELERQDILRRKREEQMRKEIERQDRERRKEEERLMREMQREEERFLKEQRREMERREKFLRKEYIRAEKMRYKEEMRREKEAARLKAANNRTAARKIAKEPTELVEDERLELMELATLSKALPSILALDSETLENLDLLKGKLPEFPPESVPLKRPFKGQPWTDSEENISNVLMVWRFLIAFADVLGLWPFTLDEFTQALHDCDPRLLGEIHLALLRCIIKDIEDVARTPANAMAANQSSAFNPLGGHPHIVGGAYAWGFNLLSWKHLLTSLTWPECDDCAAAISDLRSGLAAENAVTLMQEKGFSHSRRKSRHRLTPGTVKYAAFHILTLEGSKGLSILEIADKIQRSGLRDLTTSKTPEASISAALSRDTKLFEKTAPSTYCVRSPYRMDPSNAEEILSAARDKILACQNGVLEEEEDEEEAEKVDFARDQESESDDVDDPDVDLDAAPKPNEASHHGKNSINALGNLESGVNLDRLVNEIKTKGETSAPGVESIGVEPEIVGHDLDNIINDECGLGEQWVQGLTEMEYADLSTEERLNALVALERLEAANALKKQMWTEAQLDKRRMKDEHILKFQHPSSIEHNRSPMSSVYVKNKSSLTNSVFRLFDLNNDHQDEENYCNSSITEKKPRSQLKALIGHWAEEIYIYRSLPLGEDRRRNRYWQFMTSSSKNDPGSGKLYVELCNGTWRVIDSAEGFDALLSSLDVRGIREYHLHSMLQNIEGSFKESARINLLRSNSILHSGEDFTKEVKHRMDLYFELENNINKENWVMARHKDFNWLWKECFDSNISGALKFGTVRRERLLEICTSCHGLFSWEDIHCPSCHRTYKTSDIHFSFAEHVSQCERKMSEGIIKGVSLDLSLPPRVKLLKAQLAFIEVMSASIPADAFNTVWSDEYRKSWGRKLYVALTAEDLLQTLTLLEDSIKREFLSSNYETTSELLNSSEAFGNCVETLCMLRQVSLLPWIPRTMPAVALRLMELDVSIYYSPDQKATRQKEHHEAAHFSKFPMNYSSSWAEPVNGPTILKRGRGRPRGPSRSARLVSKAQKKPIVNRRVKQSNVGPTKDHENDNFPSLPTWKGRKKSRQSTAGRKERRGSGRGKIVFCDTAVLRQERNMGEAGENAASSFGRSEFNEGDDEEVSAAGFLSSVGLDNYDGVVDDYYDECNEEQNRANGGGQNGDFDTSSDGGSSPESEYRY</sequence>
<dbReference type="Proteomes" id="UP000325081">
    <property type="component" value="Unassembled WGS sequence"/>
</dbReference>
<feature type="compositionally biased region" description="Acidic residues" evidence="7">
    <location>
        <begin position="805"/>
        <end position="815"/>
    </location>
</feature>
<dbReference type="PROSITE" id="PS51913">
    <property type="entry name" value="HTH_HARE"/>
    <property type="match status" value="1"/>
</dbReference>
<dbReference type="InterPro" id="IPR044977">
    <property type="entry name" value="RLT1-3"/>
</dbReference>
<accession>A0A5A7QDS7</accession>
<dbReference type="PROSITE" id="PS50827">
    <property type="entry name" value="DDT"/>
    <property type="match status" value="1"/>
</dbReference>
<feature type="coiled-coil region" evidence="6">
    <location>
        <begin position="381"/>
        <end position="483"/>
    </location>
</feature>
<dbReference type="GO" id="GO:0006357">
    <property type="term" value="P:regulation of transcription by RNA polymerase II"/>
    <property type="evidence" value="ECO:0007669"/>
    <property type="project" value="InterPro"/>
</dbReference>
<dbReference type="InterPro" id="IPR018501">
    <property type="entry name" value="DDT_dom"/>
</dbReference>
<organism evidence="11 12">
    <name type="scientific">Striga asiatica</name>
    <name type="common">Asiatic witchweed</name>
    <name type="synonym">Buchnera asiatica</name>
    <dbReference type="NCBI Taxonomy" id="4170"/>
    <lineage>
        <taxon>Eukaryota</taxon>
        <taxon>Viridiplantae</taxon>
        <taxon>Streptophyta</taxon>
        <taxon>Embryophyta</taxon>
        <taxon>Tracheophyta</taxon>
        <taxon>Spermatophyta</taxon>
        <taxon>Magnoliopsida</taxon>
        <taxon>eudicotyledons</taxon>
        <taxon>Gunneridae</taxon>
        <taxon>Pentapetalae</taxon>
        <taxon>asterids</taxon>
        <taxon>lamiids</taxon>
        <taxon>Lamiales</taxon>
        <taxon>Orobanchaceae</taxon>
        <taxon>Buchnereae</taxon>
        <taxon>Striga</taxon>
    </lineage>
</organism>
<feature type="domain" description="Homeobox" evidence="8">
    <location>
        <begin position="31"/>
        <end position="91"/>
    </location>
</feature>
<evidence type="ECO:0000313" key="11">
    <source>
        <dbReference type="EMBL" id="GER43158.1"/>
    </source>
</evidence>
<dbReference type="InterPro" id="IPR007759">
    <property type="entry name" value="Asxl_HARE-HTH"/>
</dbReference>
<proteinExistence type="predicted"/>
<dbReference type="Pfam" id="PF05066">
    <property type="entry name" value="HARE-HTH"/>
    <property type="match status" value="1"/>
</dbReference>
<feature type="region of interest" description="Disordered" evidence="7">
    <location>
        <begin position="1506"/>
        <end position="1529"/>
    </location>
</feature>
<comment type="caution">
    <text evidence="11">The sequence shown here is derived from an EMBL/GenBank/DDBJ whole genome shotgun (WGS) entry which is preliminary data.</text>
</comment>
<feature type="domain" description="DDT" evidence="9">
    <location>
        <begin position="556"/>
        <end position="615"/>
    </location>
</feature>
<feature type="compositionally biased region" description="Acidic residues" evidence="7">
    <location>
        <begin position="825"/>
        <end position="837"/>
    </location>
</feature>
<protein>
    <submittedName>
        <fullName evidence="11">Homeodomain-like transcriptional regulator</fullName>
    </submittedName>
</protein>
<reference evidence="12" key="1">
    <citation type="journal article" date="2019" name="Curr. Biol.">
        <title>Genome Sequence of Striga asiatica Provides Insight into the Evolution of Plant Parasitism.</title>
        <authorList>
            <person name="Yoshida S."/>
            <person name="Kim S."/>
            <person name="Wafula E.K."/>
            <person name="Tanskanen J."/>
            <person name="Kim Y.M."/>
            <person name="Honaas L."/>
            <person name="Yang Z."/>
            <person name="Spallek T."/>
            <person name="Conn C.E."/>
            <person name="Ichihashi Y."/>
            <person name="Cheong K."/>
            <person name="Cui S."/>
            <person name="Der J.P."/>
            <person name="Gundlach H."/>
            <person name="Jiao Y."/>
            <person name="Hori C."/>
            <person name="Ishida J.K."/>
            <person name="Kasahara H."/>
            <person name="Kiba T."/>
            <person name="Kim M.S."/>
            <person name="Koo N."/>
            <person name="Laohavisit A."/>
            <person name="Lee Y.H."/>
            <person name="Lumba S."/>
            <person name="McCourt P."/>
            <person name="Mortimer J.C."/>
            <person name="Mutuku J.M."/>
            <person name="Nomura T."/>
            <person name="Sasaki-Sekimoto Y."/>
            <person name="Seto Y."/>
            <person name="Wang Y."/>
            <person name="Wakatake T."/>
            <person name="Sakakibara H."/>
            <person name="Demura T."/>
            <person name="Yamaguchi S."/>
            <person name="Yoneyama K."/>
            <person name="Manabe R.I."/>
            <person name="Nelson D.C."/>
            <person name="Schulman A.H."/>
            <person name="Timko M.P."/>
            <person name="dePamphilis C.W."/>
            <person name="Choi D."/>
            <person name="Shirasu K."/>
        </authorList>
    </citation>
    <scope>NUCLEOTIDE SEQUENCE [LARGE SCALE GENOMIC DNA]</scope>
    <source>
        <strain evidence="12">cv. UVA1</strain>
    </source>
</reference>
<comment type="subcellular location">
    <subcellularLocation>
        <location evidence="1 4 5">Nucleus</location>
    </subcellularLocation>
</comment>
<evidence type="ECO:0000256" key="5">
    <source>
        <dbReference type="RuleBase" id="RU000682"/>
    </source>
</evidence>